<gene>
    <name evidence="2" type="ORF">yc1106_02218</name>
</gene>
<dbReference type="InterPro" id="IPR046536">
    <property type="entry name" value="DUF6601"/>
</dbReference>
<protein>
    <submittedName>
        <fullName evidence="2">Uncharacterized protein</fullName>
    </submittedName>
</protein>
<name>A0A9Q8Z4Y7_CURCL</name>
<dbReference type="EMBL" id="CP089275">
    <property type="protein sequence ID" value="USP74944.1"/>
    <property type="molecule type" value="Genomic_DNA"/>
</dbReference>
<dbReference type="PANTHER" id="PTHR34414:SF1">
    <property type="entry name" value="SUBTILISIN-LIKE SERINE PROTEASE"/>
    <property type="match status" value="1"/>
</dbReference>
<proteinExistence type="predicted"/>
<sequence>MSTQNNQPSHSDTLPAIDHHHHLPYAQLGVRKHGPPISKSNPRRSSAGSIAPSIPVFPSIIYQRNHFVRPTKSPVEFLSLDLRTPRLNAIHRYLWLAGLPNAARPLHRQKLLGRSILVTEDPSEHLVWFESHIFVKPLPDYLFDYDYWDKHLCSDEELHQSASGLLLSYTWLVCQQSDLAIAQEIGLLSKDIAWPA</sequence>
<evidence type="ECO:0000256" key="1">
    <source>
        <dbReference type="SAM" id="MobiDB-lite"/>
    </source>
</evidence>
<organism evidence="2 3">
    <name type="scientific">Curvularia clavata</name>
    <dbReference type="NCBI Taxonomy" id="95742"/>
    <lineage>
        <taxon>Eukaryota</taxon>
        <taxon>Fungi</taxon>
        <taxon>Dikarya</taxon>
        <taxon>Ascomycota</taxon>
        <taxon>Pezizomycotina</taxon>
        <taxon>Dothideomycetes</taxon>
        <taxon>Pleosporomycetidae</taxon>
        <taxon>Pleosporales</taxon>
        <taxon>Pleosporineae</taxon>
        <taxon>Pleosporaceae</taxon>
        <taxon>Curvularia</taxon>
    </lineage>
</organism>
<keyword evidence="3" id="KW-1185">Reference proteome</keyword>
<dbReference type="Proteomes" id="UP001056012">
    <property type="component" value="Chromosome 2"/>
</dbReference>
<dbReference type="AlphaFoldDB" id="A0A9Q8Z4Y7"/>
<dbReference type="PANTHER" id="PTHR34414">
    <property type="entry name" value="HET DOMAIN-CONTAINING PROTEIN-RELATED"/>
    <property type="match status" value="1"/>
</dbReference>
<evidence type="ECO:0000313" key="3">
    <source>
        <dbReference type="Proteomes" id="UP001056012"/>
    </source>
</evidence>
<dbReference type="VEuPathDB" id="FungiDB:yc1106_02218"/>
<dbReference type="Pfam" id="PF20246">
    <property type="entry name" value="DUF6601"/>
    <property type="match status" value="1"/>
</dbReference>
<feature type="compositionally biased region" description="Polar residues" evidence="1">
    <location>
        <begin position="38"/>
        <end position="48"/>
    </location>
</feature>
<reference evidence="2" key="1">
    <citation type="submission" date="2021-12" db="EMBL/GenBank/DDBJ databases">
        <title>Curvularia clavata genome.</title>
        <authorList>
            <person name="Cao Y."/>
        </authorList>
    </citation>
    <scope>NUCLEOTIDE SEQUENCE</scope>
    <source>
        <strain evidence="2">Yc1106</strain>
    </source>
</reference>
<accession>A0A9Q8Z4Y7</accession>
<dbReference type="OrthoDB" id="5086500at2759"/>
<evidence type="ECO:0000313" key="2">
    <source>
        <dbReference type="EMBL" id="USP74944.1"/>
    </source>
</evidence>
<feature type="region of interest" description="Disordered" evidence="1">
    <location>
        <begin position="30"/>
        <end position="50"/>
    </location>
</feature>